<reference evidence="1 2" key="1">
    <citation type="journal article" date="2019" name="Nat. Ecol. Evol.">
        <title>Megaphylogeny resolves global patterns of mushroom evolution.</title>
        <authorList>
            <person name="Varga T."/>
            <person name="Krizsan K."/>
            <person name="Foldi C."/>
            <person name="Dima B."/>
            <person name="Sanchez-Garcia M."/>
            <person name="Sanchez-Ramirez S."/>
            <person name="Szollosi G.J."/>
            <person name="Szarkandi J.G."/>
            <person name="Papp V."/>
            <person name="Albert L."/>
            <person name="Andreopoulos W."/>
            <person name="Angelini C."/>
            <person name="Antonin V."/>
            <person name="Barry K.W."/>
            <person name="Bougher N.L."/>
            <person name="Buchanan P."/>
            <person name="Buyck B."/>
            <person name="Bense V."/>
            <person name="Catcheside P."/>
            <person name="Chovatia M."/>
            <person name="Cooper J."/>
            <person name="Damon W."/>
            <person name="Desjardin D."/>
            <person name="Finy P."/>
            <person name="Geml J."/>
            <person name="Haridas S."/>
            <person name="Hughes K."/>
            <person name="Justo A."/>
            <person name="Karasinski D."/>
            <person name="Kautmanova I."/>
            <person name="Kiss B."/>
            <person name="Kocsube S."/>
            <person name="Kotiranta H."/>
            <person name="LaButti K.M."/>
            <person name="Lechner B.E."/>
            <person name="Liimatainen K."/>
            <person name="Lipzen A."/>
            <person name="Lukacs Z."/>
            <person name="Mihaltcheva S."/>
            <person name="Morgado L.N."/>
            <person name="Niskanen T."/>
            <person name="Noordeloos M.E."/>
            <person name="Ohm R.A."/>
            <person name="Ortiz-Santana B."/>
            <person name="Ovrebo C."/>
            <person name="Racz N."/>
            <person name="Riley R."/>
            <person name="Savchenko A."/>
            <person name="Shiryaev A."/>
            <person name="Soop K."/>
            <person name="Spirin V."/>
            <person name="Szebenyi C."/>
            <person name="Tomsovsky M."/>
            <person name="Tulloss R.E."/>
            <person name="Uehling J."/>
            <person name="Grigoriev I.V."/>
            <person name="Vagvolgyi C."/>
            <person name="Papp T."/>
            <person name="Martin F.M."/>
            <person name="Miettinen O."/>
            <person name="Hibbett D.S."/>
            <person name="Nagy L.G."/>
        </authorList>
    </citation>
    <scope>NUCLEOTIDE SEQUENCE [LARGE SCALE GENOMIC DNA]</scope>
    <source>
        <strain evidence="1 2">NL-1719</strain>
    </source>
</reference>
<keyword evidence="2" id="KW-1185">Reference proteome</keyword>
<sequence>EPSSWRLVKQTGAEKEEVVFTIQGVIEGKQLPPIIEDLKMARNKAFLLHQSVTLCGLGTKTFEESLSALTKIWTVFGRQFPEGRLMPWQAGASVFGGGTLTFSNRHFTKKSEAGQMQSAPFPSNVDPKKILTKMLNSSLIHTAENNVQYVVRHSDLDPQHFRVGDIVEVQFSIVVYKMRTDYYVLKPMLYSIALLDGKWGNVSE</sequence>
<evidence type="ECO:0000313" key="2">
    <source>
        <dbReference type="Proteomes" id="UP000308600"/>
    </source>
</evidence>
<feature type="non-terminal residue" evidence="1">
    <location>
        <position position="1"/>
    </location>
</feature>
<dbReference type="EMBL" id="ML208767">
    <property type="protein sequence ID" value="TFK60499.1"/>
    <property type="molecule type" value="Genomic_DNA"/>
</dbReference>
<accession>A0ACD3A5C1</accession>
<dbReference type="Proteomes" id="UP000308600">
    <property type="component" value="Unassembled WGS sequence"/>
</dbReference>
<proteinExistence type="predicted"/>
<gene>
    <name evidence="1" type="ORF">BDN72DRAFT_779335</name>
</gene>
<name>A0ACD3A5C1_9AGAR</name>
<evidence type="ECO:0000313" key="1">
    <source>
        <dbReference type="EMBL" id="TFK60499.1"/>
    </source>
</evidence>
<protein>
    <submittedName>
        <fullName evidence="1">Uncharacterized protein</fullName>
    </submittedName>
</protein>
<organism evidence="1 2">
    <name type="scientific">Pluteus cervinus</name>
    <dbReference type="NCBI Taxonomy" id="181527"/>
    <lineage>
        <taxon>Eukaryota</taxon>
        <taxon>Fungi</taxon>
        <taxon>Dikarya</taxon>
        <taxon>Basidiomycota</taxon>
        <taxon>Agaricomycotina</taxon>
        <taxon>Agaricomycetes</taxon>
        <taxon>Agaricomycetidae</taxon>
        <taxon>Agaricales</taxon>
        <taxon>Pluteineae</taxon>
        <taxon>Pluteaceae</taxon>
        <taxon>Pluteus</taxon>
    </lineage>
</organism>